<keyword evidence="2" id="KW-1185">Reference proteome</keyword>
<accession>A0A550BXZ9</accession>
<gene>
    <name evidence="1" type="ORF">BD626DRAFT_515091</name>
</gene>
<dbReference type="EMBL" id="VDMD01000048">
    <property type="protein sequence ID" value="TRM57386.1"/>
    <property type="molecule type" value="Genomic_DNA"/>
</dbReference>
<reference evidence="1 2" key="1">
    <citation type="journal article" date="2019" name="New Phytol.">
        <title>Comparative genomics reveals unique wood-decay strategies and fruiting body development in the Schizophyllaceae.</title>
        <authorList>
            <person name="Almasi E."/>
            <person name="Sahu N."/>
            <person name="Krizsan K."/>
            <person name="Balint B."/>
            <person name="Kovacs G.M."/>
            <person name="Kiss B."/>
            <person name="Cseklye J."/>
            <person name="Drula E."/>
            <person name="Henrissat B."/>
            <person name="Nagy I."/>
            <person name="Chovatia M."/>
            <person name="Adam C."/>
            <person name="LaButti K."/>
            <person name="Lipzen A."/>
            <person name="Riley R."/>
            <person name="Grigoriev I.V."/>
            <person name="Nagy L.G."/>
        </authorList>
    </citation>
    <scope>NUCLEOTIDE SEQUENCE [LARGE SCALE GENOMIC DNA]</scope>
    <source>
        <strain evidence="1 2">NL-1724</strain>
    </source>
</reference>
<protein>
    <submittedName>
        <fullName evidence="1">Uncharacterized protein</fullName>
    </submittedName>
</protein>
<dbReference type="AlphaFoldDB" id="A0A550BXZ9"/>
<organism evidence="1 2">
    <name type="scientific">Schizophyllum amplum</name>
    <dbReference type="NCBI Taxonomy" id="97359"/>
    <lineage>
        <taxon>Eukaryota</taxon>
        <taxon>Fungi</taxon>
        <taxon>Dikarya</taxon>
        <taxon>Basidiomycota</taxon>
        <taxon>Agaricomycotina</taxon>
        <taxon>Agaricomycetes</taxon>
        <taxon>Agaricomycetidae</taxon>
        <taxon>Agaricales</taxon>
        <taxon>Schizophyllaceae</taxon>
        <taxon>Schizophyllum</taxon>
    </lineage>
</organism>
<evidence type="ECO:0000313" key="2">
    <source>
        <dbReference type="Proteomes" id="UP000320762"/>
    </source>
</evidence>
<name>A0A550BXZ9_9AGAR</name>
<evidence type="ECO:0000313" key="1">
    <source>
        <dbReference type="EMBL" id="TRM57386.1"/>
    </source>
</evidence>
<comment type="caution">
    <text evidence="1">The sequence shown here is derived from an EMBL/GenBank/DDBJ whole genome shotgun (WGS) entry which is preliminary data.</text>
</comment>
<sequence length="182" mass="20168">MTSRPRYQPSRKVQILSTAFTYFPPPSHLASKANRRRTLHRSYGFRTVSSRADRAIPALPPCDSGSSTVPSRAACVSGPQHTPRHWTNTAPHLSPSPFNCNRLRIEQSDWSIALQRSASTQTTWVTRSDDLDSALNALPAMPLATTVLLRSEIKEIVDLFKTYIPSHWTEAVGCGSTRPAVL</sequence>
<proteinExistence type="predicted"/>
<dbReference type="Proteomes" id="UP000320762">
    <property type="component" value="Unassembled WGS sequence"/>
</dbReference>